<evidence type="ECO:0000313" key="3">
    <source>
        <dbReference type="EMBL" id="GLL12070.1"/>
    </source>
</evidence>
<dbReference type="InterPro" id="IPR001173">
    <property type="entry name" value="Glyco_trans_2-like"/>
</dbReference>
<name>A0A9W6NW71_9PSEU</name>
<comment type="similarity">
    <text evidence="1">Belongs to the glycosyltransferase 2 family.</text>
</comment>
<dbReference type="Pfam" id="PF00535">
    <property type="entry name" value="Glycos_transf_2"/>
    <property type="match status" value="1"/>
</dbReference>
<dbReference type="InterPro" id="IPR029044">
    <property type="entry name" value="Nucleotide-diphossugar_trans"/>
</dbReference>
<dbReference type="InterPro" id="IPR050256">
    <property type="entry name" value="Glycosyltransferase_2"/>
</dbReference>
<accession>A0A9W6NW71</accession>
<feature type="domain" description="Glycosyltransferase 2-like" evidence="2">
    <location>
        <begin position="12"/>
        <end position="119"/>
    </location>
</feature>
<evidence type="ECO:0000256" key="1">
    <source>
        <dbReference type="ARBA" id="ARBA00006739"/>
    </source>
</evidence>
<evidence type="ECO:0000259" key="2">
    <source>
        <dbReference type="Pfam" id="PF00535"/>
    </source>
</evidence>
<organism evidence="3 4">
    <name type="scientific">Pseudonocardia halophobica</name>
    <dbReference type="NCBI Taxonomy" id="29401"/>
    <lineage>
        <taxon>Bacteria</taxon>
        <taxon>Bacillati</taxon>
        <taxon>Actinomycetota</taxon>
        <taxon>Actinomycetes</taxon>
        <taxon>Pseudonocardiales</taxon>
        <taxon>Pseudonocardiaceae</taxon>
        <taxon>Pseudonocardia</taxon>
    </lineage>
</organism>
<dbReference type="PANTHER" id="PTHR48090:SF7">
    <property type="entry name" value="RFBJ PROTEIN"/>
    <property type="match status" value="1"/>
</dbReference>
<reference evidence="3" key="1">
    <citation type="journal article" date="2014" name="Int. J. Syst. Evol. Microbiol.">
        <title>Complete genome sequence of Corynebacterium casei LMG S-19264T (=DSM 44701T), isolated from a smear-ripened cheese.</title>
        <authorList>
            <consortium name="US DOE Joint Genome Institute (JGI-PGF)"/>
            <person name="Walter F."/>
            <person name="Albersmeier A."/>
            <person name="Kalinowski J."/>
            <person name="Ruckert C."/>
        </authorList>
    </citation>
    <scope>NUCLEOTIDE SEQUENCE</scope>
    <source>
        <strain evidence="3">VKM Ac-1069</strain>
    </source>
</reference>
<sequence>MHGSGTARPAVSVVVPTLNERRNVERLLTELDPGYEVVVSDGGSVDDTLDTVRRVRPDSRVVTQGWNRGTSMVAGMHAARGDALVLLDADGSTCPTEVPRMVMALDDFDVARGSRPARRSVADAALAAVASARLGTRVTDPWCGVTALRRSTLPRLGLPDLTRHAAGFELLLAARAAQEGLAVYEVPGIRAAPWHQPYPTNSLAENSRLVRALFAERRSAPAGTVPAPRSSVDGVVRQAYDRS</sequence>
<keyword evidence="4" id="KW-1185">Reference proteome</keyword>
<comment type="caution">
    <text evidence="3">The sequence shown here is derived from an EMBL/GenBank/DDBJ whole genome shotgun (WGS) entry which is preliminary data.</text>
</comment>
<dbReference type="AlphaFoldDB" id="A0A9W6NW71"/>
<reference evidence="3" key="2">
    <citation type="submission" date="2023-01" db="EMBL/GenBank/DDBJ databases">
        <authorList>
            <person name="Sun Q."/>
            <person name="Evtushenko L."/>
        </authorList>
    </citation>
    <scope>NUCLEOTIDE SEQUENCE</scope>
    <source>
        <strain evidence="3">VKM Ac-1069</strain>
    </source>
</reference>
<gene>
    <name evidence="3" type="ORF">GCM10017577_32110</name>
</gene>
<dbReference type="RefSeq" id="WP_051737436.1">
    <property type="nucleotide sequence ID" value="NZ_BAAAUZ010000020.1"/>
</dbReference>
<dbReference type="EMBL" id="BSFQ01000012">
    <property type="protein sequence ID" value="GLL12070.1"/>
    <property type="molecule type" value="Genomic_DNA"/>
</dbReference>
<evidence type="ECO:0000313" key="4">
    <source>
        <dbReference type="Proteomes" id="UP001143463"/>
    </source>
</evidence>
<dbReference type="SUPFAM" id="SSF53448">
    <property type="entry name" value="Nucleotide-diphospho-sugar transferases"/>
    <property type="match status" value="1"/>
</dbReference>
<dbReference type="Gene3D" id="3.90.550.10">
    <property type="entry name" value="Spore Coat Polysaccharide Biosynthesis Protein SpsA, Chain A"/>
    <property type="match status" value="1"/>
</dbReference>
<dbReference type="CDD" id="cd04179">
    <property type="entry name" value="DPM_DPG-synthase_like"/>
    <property type="match status" value="1"/>
</dbReference>
<proteinExistence type="inferred from homology"/>
<dbReference type="Proteomes" id="UP001143463">
    <property type="component" value="Unassembled WGS sequence"/>
</dbReference>
<dbReference type="PANTHER" id="PTHR48090">
    <property type="entry name" value="UNDECAPRENYL-PHOSPHATE 4-DEOXY-4-FORMAMIDO-L-ARABINOSE TRANSFERASE-RELATED"/>
    <property type="match status" value="1"/>
</dbReference>
<protein>
    <recommendedName>
        <fullName evidence="2">Glycosyltransferase 2-like domain-containing protein</fullName>
    </recommendedName>
</protein>